<accession>A0A173Z710</accession>
<dbReference type="EC" id="2.7.8.26" evidence="5 19"/>
<feature type="transmembrane region" description="Helical" evidence="19">
    <location>
        <begin position="231"/>
        <end position="249"/>
    </location>
</feature>
<protein>
    <recommendedName>
        <fullName evidence="6 19">Adenosylcobinamide-GDP ribazoletransferase</fullName>
        <ecNumber evidence="5 19">2.7.8.26</ecNumber>
    </recommendedName>
    <alternativeName>
        <fullName evidence="16 19">Cobalamin synthase</fullName>
    </alternativeName>
    <alternativeName>
        <fullName evidence="15 19">Cobalamin-5'-phosphate synthase</fullName>
    </alternativeName>
</protein>
<dbReference type="GeneID" id="42776010"/>
<evidence type="ECO:0000256" key="11">
    <source>
        <dbReference type="ARBA" id="ARBA00022842"/>
    </source>
</evidence>
<gene>
    <name evidence="19" type="primary">cobS</name>
    <name evidence="20" type="ORF">CP373A1_08365</name>
</gene>
<evidence type="ECO:0000256" key="10">
    <source>
        <dbReference type="ARBA" id="ARBA00022692"/>
    </source>
</evidence>
<keyword evidence="8 19" id="KW-0169">Cobalamin biosynthesis</keyword>
<dbReference type="PANTHER" id="PTHR34148:SF1">
    <property type="entry name" value="ADENOSYLCOBINAMIDE-GDP RIBAZOLETRANSFERASE"/>
    <property type="match status" value="1"/>
</dbReference>
<evidence type="ECO:0000313" key="21">
    <source>
        <dbReference type="Proteomes" id="UP000092714"/>
    </source>
</evidence>
<dbReference type="eggNOG" id="COG0368">
    <property type="taxonomic scope" value="Bacteria"/>
</dbReference>
<keyword evidence="21" id="KW-1185">Reference proteome</keyword>
<evidence type="ECO:0000256" key="17">
    <source>
        <dbReference type="ARBA" id="ARBA00048623"/>
    </source>
</evidence>
<evidence type="ECO:0000256" key="13">
    <source>
        <dbReference type="ARBA" id="ARBA00023136"/>
    </source>
</evidence>
<comment type="similarity">
    <text evidence="4 19">Belongs to the CobS family.</text>
</comment>
<evidence type="ECO:0000313" key="20">
    <source>
        <dbReference type="EMBL" id="OBY10518.1"/>
    </source>
</evidence>
<dbReference type="InterPro" id="IPR003805">
    <property type="entry name" value="CobS"/>
</dbReference>
<keyword evidence="13 19" id="KW-0472">Membrane</keyword>
<feature type="transmembrane region" description="Helical" evidence="19">
    <location>
        <begin position="139"/>
        <end position="158"/>
    </location>
</feature>
<dbReference type="EMBL" id="MAPZ01000019">
    <property type="protein sequence ID" value="OBY10518.1"/>
    <property type="molecule type" value="Genomic_DNA"/>
</dbReference>
<name>A0A173Z710_9CLOT</name>
<comment type="caution">
    <text evidence="20">The sequence shown here is derived from an EMBL/GenBank/DDBJ whole genome shotgun (WGS) entry which is preliminary data.</text>
</comment>
<evidence type="ECO:0000256" key="2">
    <source>
        <dbReference type="ARBA" id="ARBA00004651"/>
    </source>
</evidence>
<keyword evidence="12 19" id="KW-1133">Transmembrane helix</keyword>
<proteinExistence type="inferred from homology"/>
<evidence type="ECO:0000256" key="15">
    <source>
        <dbReference type="ARBA" id="ARBA00032605"/>
    </source>
</evidence>
<comment type="subcellular location">
    <subcellularLocation>
        <location evidence="2 19">Cell membrane</location>
        <topology evidence="2 19">Multi-pass membrane protein</topology>
    </subcellularLocation>
</comment>
<dbReference type="Proteomes" id="UP000092714">
    <property type="component" value="Unassembled WGS sequence"/>
</dbReference>
<keyword evidence="9 19" id="KW-0808">Transferase</keyword>
<comment type="function">
    <text evidence="14 19">Joins adenosylcobinamide-GDP and alpha-ribazole to generate adenosylcobalamin (Ado-cobalamin). Also synthesizes adenosylcobalamin 5'-phosphate from adenosylcobinamide-GDP and alpha-ribazole 5'-phosphate.</text>
</comment>
<dbReference type="GO" id="GO:0051073">
    <property type="term" value="F:adenosylcobinamide-GDP ribazoletransferase activity"/>
    <property type="evidence" value="ECO:0007669"/>
    <property type="project" value="UniProtKB-UniRule"/>
</dbReference>
<comment type="catalytic activity">
    <reaction evidence="18 19">
        <text>alpha-ribazole 5'-phosphate + adenosylcob(III)inamide-GDP = adenosylcob(III)alamin 5'-phosphate + GMP + H(+)</text>
        <dbReference type="Rhea" id="RHEA:23560"/>
        <dbReference type="ChEBI" id="CHEBI:15378"/>
        <dbReference type="ChEBI" id="CHEBI:57918"/>
        <dbReference type="ChEBI" id="CHEBI:58115"/>
        <dbReference type="ChEBI" id="CHEBI:60487"/>
        <dbReference type="ChEBI" id="CHEBI:60493"/>
        <dbReference type="EC" id="2.7.8.26"/>
    </reaction>
</comment>
<comment type="pathway">
    <text evidence="3 19">Cofactor biosynthesis; adenosylcobalamin biosynthesis; adenosylcobalamin from cob(II)yrinate a,c-diamide: step 7/7.</text>
</comment>
<dbReference type="GO" id="GO:0009236">
    <property type="term" value="P:cobalamin biosynthetic process"/>
    <property type="evidence" value="ECO:0007669"/>
    <property type="project" value="UniProtKB-UniRule"/>
</dbReference>
<sequence>MKNLLNAFNMAVSMFTVIPLPKYIWEEKSAKYMMRIYPFVGFIVGLIWYGGGVLLKYFEISLMMSTGILLTLPFIVTGFIHLDGFMDVCDALLSRKSKEDKLKILKDSRVGAFAVIALGLLFIMDFAGIYTALEKDFNLIALILIPIISRTIAAYIIISNEPLGESYYGNLFKNGTGKIDKITLGITFIIILILSYFLGNKYIIMPLVMGVVGLILLKNCKKELGGINGDVAGYILVLTEVFGILVLAII</sequence>
<feature type="transmembrane region" description="Helical" evidence="19">
    <location>
        <begin position="179"/>
        <end position="197"/>
    </location>
</feature>
<dbReference type="AlphaFoldDB" id="A0A173Z710"/>
<evidence type="ECO:0000256" key="18">
    <source>
        <dbReference type="ARBA" id="ARBA00049504"/>
    </source>
</evidence>
<organism evidence="20 21">
    <name type="scientific">Clostridium paraputrificum</name>
    <dbReference type="NCBI Taxonomy" id="29363"/>
    <lineage>
        <taxon>Bacteria</taxon>
        <taxon>Bacillati</taxon>
        <taxon>Bacillota</taxon>
        <taxon>Clostridia</taxon>
        <taxon>Eubacteriales</taxon>
        <taxon>Clostridiaceae</taxon>
        <taxon>Clostridium</taxon>
    </lineage>
</organism>
<evidence type="ECO:0000256" key="7">
    <source>
        <dbReference type="ARBA" id="ARBA00022475"/>
    </source>
</evidence>
<feature type="transmembrane region" description="Helical" evidence="19">
    <location>
        <begin position="110"/>
        <end position="133"/>
    </location>
</feature>
<evidence type="ECO:0000256" key="5">
    <source>
        <dbReference type="ARBA" id="ARBA00013200"/>
    </source>
</evidence>
<evidence type="ECO:0000256" key="9">
    <source>
        <dbReference type="ARBA" id="ARBA00022679"/>
    </source>
</evidence>
<evidence type="ECO:0000256" key="12">
    <source>
        <dbReference type="ARBA" id="ARBA00022989"/>
    </source>
</evidence>
<evidence type="ECO:0000256" key="1">
    <source>
        <dbReference type="ARBA" id="ARBA00001946"/>
    </source>
</evidence>
<evidence type="ECO:0000256" key="3">
    <source>
        <dbReference type="ARBA" id="ARBA00004663"/>
    </source>
</evidence>
<evidence type="ECO:0000256" key="8">
    <source>
        <dbReference type="ARBA" id="ARBA00022573"/>
    </source>
</evidence>
<dbReference type="PANTHER" id="PTHR34148">
    <property type="entry name" value="ADENOSYLCOBINAMIDE-GDP RIBAZOLETRANSFERASE"/>
    <property type="match status" value="1"/>
</dbReference>
<feature type="transmembrane region" description="Helical" evidence="19">
    <location>
        <begin position="67"/>
        <end position="89"/>
    </location>
</feature>
<dbReference type="RefSeq" id="WP_027098184.1">
    <property type="nucleotide sequence ID" value="NZ_CABHIH010000002.1"/>
</dbReference>
<dbReference type="GO" id="GO:0008818">
    <property type="term" value="F:cobalamin 5'-phosphate synthase activity"/>
    <property type="evidence" value="ECO:0007669"/>
    <property type="project" value="UniProtKB-UniRule"/>
</dbReference>
<comment type="catalytic activity">
    <reaction evidence="17 19">
        <text>alpha-ribazole + adenosylcob(III)inamide-GDP = adenosylcob(III)alamin + GMP + H(+)</text>
        <dbReference type="Rhea" id="RHEA:16049"/>
        <dbReference type="ChEBI" id="CHEBI:10329"/>
        <dbReference type="ChEBI" id="CHEBI:15378"/>
        <dbReference type="ChEBI" id="CHEBI:18408"/>
        <dbReference type="ChEBI" id="CHEBI:58115"/>
        <dbReference type="ChEBI" id="CHEBI:60487"/>
        <dbReference type="EC" id="2.7.8.26"/>
    </reaction>
</comment>
<dbReference type="GO" id="GO:0005886">
    <property type="term" value="C:plasma membrane"/>
    <property type="evidence" value="ECO:0007669"/>
    <property type="project" value="UniProtKB-SubCell"/>
</dbReference>
<keyword evidence="10 19" id="KW-0812">Transmembrane</keyword>
<evidence type="ECO:0000256" key="14">
    <source>
        <dbReference type="ARBA" id="ARBA00025228"/>
    </source>
</evidence>
<reference evidence="20 21" key="1">
    <citation type="submission" date="2016-06" db="EMBL/GenBank/DDBJ databases">
        <authorList>
            <person name="Kjaerup R.B."/>
            <person name="Dalgaard T.S."/>
            <person name="Juul-Madsen H.R."/>
        </authorList>
    </citation>
    <scope>NUCLEOTIDE SEQUENCE [LARGE SCALE GENOMIC DNA]</scope>
    <source>
        <strain evidence="20 21">373-A1</strain>
    </source>
</reference>
<evidence type="ECO:0000256" key="4">
    <source>
        <dbReference type="ARBA" id="ARBA00010561"/>
    </source>
</evidence>
<evidence type="ECO:0000256" key="6">
    <source>
        <dbReference type="ARBA" id="ARBA00015850"/>
    </source>
</evidence>
<dbReference type="Pfam" id="PF02654">
    <property type="entry name" value="CobS"/>
    <property type="match status" value="1"/>
</dbReference>
<dbReference type="OrthoDB" id="9794626at2"/>
<evidence type="ECO:0000256" key="19">
    <source>
        <dbReference type="HAMAP-Rule" id="MF_00719"/>
    </source>
</evidence>
<dbReference type="UniPathway" id="UPA00148">
    <property type="reaction ID" value="UER00238"/>
</dbReference>
<comment type="cofactor">
    <cofactor evidence="1 19">
        <name>Mg(2+)</name>
        <dbReference type="ChEBI" id="CHEBI:18420"/>
    </cofactor>
</comment>
<keyword evidence="11 19" id="KW-0460">Magnesium</keyword>
<keyword evidence="7 19" id="KW-1003">Cell membrane</keyword>
<evidence type="ECO:0000256" key="16">
    <source>
        <dbReference type="ARBA" id="ARBA00032853"/>
    </source>
</evidence>
<feature type="transmembrane region" description="Helical" evidence="19">
    <location>
        <begin position="36"/>
        <end position="55"/>
    </location>
</feature>
<dbReference type="HAMAP" id="MF_00719">
    <property type="entry name" value="CobS"/>
    <property type="match status" value="1"/>
</dbReference>